<evidence type="ECO:0000256" key="4">
    <source>
        <dbReference type="ARBA" id="ARBA00022683"/>
    </source>
</evidence>
<dbReference type="Gene3D" id="1.20.58.80">
    <property type="entry name" value="Phosphotransferase system, lactose/cellobiose-type IIA subunit"/>
    <property type="match status" value="1"/>
</dbReference>
<keyword evidence="6" id="KW-0460">Magnesium</keyword>
<evidence type="ECO:0000256" key="1">
    <source>
        <dbReference type="ARBA" id="ARBA00022448"/>
    </source>
</evidence>
<keyword evidence="2" id="KW-0762">Sugar transport</keyword>
<dbReference type="RefSeq" id="WP_090091511.1">
    <property type="nucleotide sequence ID" value="NZ_FOMG01000014.1"/>
</dbReference>
<dbReference type="Pfam" id="PF02255">
    <property type="entry name" value="PTS_IIA"/>
    <property type="match status" value="1"/>
</dbReference>
<dbReference type="GO" id="GO:0016740">
    <property type="term" value="F:transferase activity"/>
    <property type="evidence" value="ECO:0007669"/>
    <property type="project" value="UniProtKB-KW"/>
</dbReference>
<dbReference type="GO" id="GO:0009401">
    <property type="term" value="P:phosphoenolpyruvate-dependent sugar phosphotransferase system"/>
    <property type="evidence" value="ECO:0007669"/>
    <property type="project" value="UniProtKB-KW"/>
</dbReference>
<evidence type="ECO:0000313" key="10">
    <source>
        <dbReference type="Proteomes" id="UP000199263"/>
    </source>
</evidence>
<dbReference type="GO" id="GO:0046872">
    <property type="term" value="F:metal ion binding"/>
    <property type="evidence" value="ECO:0007669"/>
    <property type="project" value="UniProtKB-KW"/>
</dbReference>
<organism evidence="9 10">
    <name type="scientific">Clostridium uliginosum</name>
    <dbReference type="NCBI Taxonomy" id="119641"/>
    <lineage>
        <taxon>Bacteria</taxon>
        <taxon>Bacillati</taxon>
        <taxon>Bacillota</taxon>
        <taxon>Clostridia</taxon>
        <taxon>Eubacteriales</taxon>
        <taxon>Clostridiaceae</taxon>
        <taxon>Clostridium</taxon>
    </lineage>
</organism>
<keyword evidence="6" id="KW-0479">Metal-binding</keyword>
<feature type="active site" description="Tele-phosphohistidine intermediate" evidence="5">
    <location>
        <position position="76"/>
    </location>
</feature>
<dbReference type="PANTHER" id="PTHR34382:SF7">
    <property type="entry name" value="PTS SYSTEM N,N'-DIACETYLCHITOBIOSE-SPECIFIC EIIA COMPONENT"/>
    <property type="match status" value="1"/>
</dbReference>
<evidence type="ECO:0000256" key="5">
    <source>
        <dbReference type="PIRSR" id="PIRSR000699-1"/>
    </source>
</evidence>
<comment type="cofactor">
    <cofactor evidence="6">
        <name>Mg(2+)</name>
        <dbReference type="ChEBI" id="CHEBI:18420"/>
    </cofactor>
    <text evidence="6">Binds 1 Mg(2+) ion per trimer.</text>
</comment>
<dbReference type="PIRSF" id="PIRSF000699">
    <property type="entry name" value="PTS_IILac_III"/>
    <property type="match status" value="1"/>
</dbReference>
<feature type="coiled-coil region" evidence="8">
    <location>
        <begin position="27"/>
        <end position="54"/>
    </location>
</feature>
<protein>
    <submittedName>
        <fullName evidence="9">PTS system, cellobiose-specific IIA component</fullName>
    </submittedName>
</protein>
<evidence type="ECO:0000256" key="2">
    <source>
        <dbReference type="ARBA" id="ARBA00022597"/>
    </source>
</evidence>
<keyword evidence="10" id="KW-1185">Reference proteome</keyword>
<accession>A0A1I1NET5</accession>
<dbReference type="InterPro" id="IPR003188">
    <property type="entry name" value="PTS_IIA_lac/cel"/>
</dbReference>
<name>A0A1I1NET5_9CLOT</name>
<evidence type="ECO:0000256" key="8">
    <source>
        <dbReference type="SAM" id="Coils"/>
    </source>
</evidence>
<evidence type="ECO:0000256" key="7">
    <source>
        <dbReference type="PROSITE-ProRule" id="PRU00418"/>
    </source>
</evidence>
<evidence type="ECO:0000256" key="3">
    <source>
        <dbReference type="ARBA" id="ARBA00022679"/>
    </source>
</evidence>
<dbReference type="Proteomes" id="UP000199263">
    <property type="component" value="Unassembled WGS sequence"/>
</dbReference>
<dbReference type="EMBL" id="FOMG01000014">
    <property type="protein sequence ID" value="SFC93978.1"/>
    <property type="molecule type" value="Genomic_DNA"/>
</dbReference>
<keyword evidence="3" id="KW-0808">Transferase</keyword>
<gene>
    <name evidence="9" type="ORF">SAMN05421842_11440</name>
</gene>
<dbReference type="AlphaFoldDB" id="A0A1I1NET5"/>
<dbReference type="PANTHER" id="PTHR34382">
    <property type="entry name" value="PTS SYSTEM N,N'-DIACETYLCHITOBIOSE-SPECIFIC EIIA COMPONENT"/>
    <property type="match status" value="1"/>
</dbReference>
<dbReference type="PROSITE" id="PS51095">
    <property type="entry name" value="PTS_EIIA_TYPE_3"/>
    <property type="match status" value="1"/>
</dbReference>
<dbReference type="InterPro" id="IPR036542">
    <property type="entry name" value="PTS_IIA_lac/cel_sf"/>
</dbReference>
<keyword evidence="4" id="KW-0598">Phosphotransferase system</keyword>
<evidence type="ECO:0000256" key="6">
    <source>
        <dbReference type="PIRSR" id="PIRSR000699-2"/>
    </source>
</evidence>
<feature type="modified residue" description="Phosphohistidine; by HPr" evidence="7">
    <location>
        <position position="76"/>
    </location>
</feature>
<proteinExistence type="predicted"/>
<feature type="binding site" evidence="6">
    <location>
        <position position="79"/>
    </location>
    <ligand>
        <name>Mg(2+)</name>
        <dbReference type="ChEBI" id="CHEBI:18420"/>
        <note>ligand shared between all trimeric partners</note>
    </ligand>
</feature>
<evidence type="ECO:0000313" key="9">
    <source>
        <dbReference type="EMBL" id="SFC93978.1"/>
    </source>
</evidence>
<sequence>MEKLEEISFKLISNSGEARSLLFEALRDSREGNFEEAEKKINEAETSMLKAHESHFSLIQQEAAGDKIEISLLLMHAEDQLITTETLKSIVKEMILMNKKFSK</sequence>
<keyword evidence="8" id="KW-0175">Coiled coil</keyword>
<keyword evidence="1" id="KW-0813">Transport</keyword>
<dbReference type="OrthoDB" id="389577at2"/>
<dbReference type="SUPFAM" id="SSF46973">
    <property type="entry name" value="Enzyme IIa from lactose specific PTS, IIa-lac"/>
    <property type="match status" value="1"/>
</dbReference>
<dbReference type="STRING" id="119641.SAMN05421842_11440"/>
<reference evidence="9 10" key="1">
    <citation type="submission" date="2016-10" db="EMBL/GenBank/DDBJ databases">
        <authorList>
            <person name="de Groot N.N."/>
        </authorList>
    </citation>
    <scope>NUCLEOTIDE SEQUENCE [LARGE SCALE GENOMIC DNA]</scope>
    <source>
        <strain evidence="9 10">DSM 12992</strain>
    </source>
</reference>
<dbReference type="CDD" id="cd00215">
    <property type="entry name" value="PTS_IIA_lac"/>
    <property type="match status" value="1"/>
</dbReference>